<dbReference type="Proteomes" id="UP000324897">
    <property type="component" value="Unassembled WGS sequence"/>
</dbReference>
<keyword evidence="2" id="KW-1185">Reference proteome</keyword>
<accession>A0A5J9SH86</accession>
<dbReference type="AlphaFoldDB" id="A0A5J9SH86"/>
<evidence type="ECO:0000313" key="2">
    <source>
        <dbReference type="Proteomes" id="UP000324897"/>
    </source>
</evidence>
<dbReference type="EMBL" id="RWGY01000824">
    <property type="protein sequence ID" value="TVT98664.1"/>
    <property type="molecule type" value="Genomic_DNA"/>
</dbReference>
<proteinExistence type="predicted"/>
<evidence type="ECO:0000313" key="1">
    <source>
        <dbReference type="EMBL" id="TVT98664.1"/>
    </source>
</evidence>
<name>A0A5J9SH86_9POAL</name>
<gene>
    <name evidence="1" type="ORF">EJB05_56018</name>
</gene>
<dbReference type="Gramene" id="TVT98664">
    <property type="protein sequence ID" value="TVT98664"/>
    <property type="gene ID" value="EJB05_56018"/>
</dbReference>
<comment type="caution">
    <text evidence="1">The sequence shown here is derived from an EMBL/GenBank/DDBJ whole genome shotgun (WGS) entry which is preliminary data.</text>
</comment>
<sequence length="103" mass="11319">MARCRAAATGVHAATRGHPVLYVVREPTASGPAMAKVLWGTEMPTCTCKRNAALSCVEKHRLASIVHALYEELRQIEIRTIGWSSICQQEKLSFGFSLGQFES</sequence>
<protein>
    <submittedName>
        <fullName evidence="1">Uncharacterized protein</fullName>
    </submittedName>
</protein>
<organism evidence="1 2">
    <name type="scientific">Eragrostis curvula</name>
    <name type="common">weeping love grass</name>
    <dbReference type="NCBI Taxonomy" id="38414"/>
    <lineage>
        <taxon>Eukaryota</taxon>
        <taxon>Viridiplantae</taxon>
        <taxon>Streptophyta</taxon>
        <taxon>Embryophyta</taxon>
        <taxon>Tracheophyta</taxon>
        <taxon>Spermatophyta</taxon>
        <taxon>Magnoliopsida</taxon>
        <taxon>Liliopsida</taxon>
        <taxon>Poales</taxon>
        <taxon>Poaceae</taxon>
        <taxon>PACMAD clade</taxon>
        <taxon>Chloridoideae</taxon>
        <taxon>Eragrostideae</taxon>
        <taxon>Eragrostidinae</taxon>
        <taxon>Eragrostis</taxon>
    </lineage>
</organism>
<reference evidence="1 2" key="1">
    <citation type="journal article" date="2019" name="Sci. Rep.">
        <title>A high-quality genome of Eragrostis curvula grass provides insights into Poaceae evolution and supports new strategies to enhance forage quality.</title>
        <authorList>
            <person name="Carballo J."/>
            <person name="Santos B.A.C.M."/>
            <person name="Zappacosta D."/>
            <person name="Garbus I."/>
            <person name="Selva J.P."/>
            <person name="Gallo C.A."/>
            <person name="Diaz A."/>
            <person name="Albertini E."/>
            <person name="Caccamo M."/>
            <person name="Echenique V."/>
        </authorList>
    </citation>
    <scope>NUCLEOTIDE SEQUENCE [LARGE SCALE GENOMIC DNA]</scope>
    <source>
        <strain evidence="2">cv. Victoria</strain>
        <tissue evidence="1">Leaf</tissue>
    </source>
</reference>